<keyword evidence="3" id="KW-1185">Reference proteome</keyword>
<gene>
    <name evidence="2" type="primary">BQ5605_C003g02147</name>
    <name evidence="2" type="ORF">BQ5605_C003G02147</name>
</gene>
<reference evidence="2 3" key="1">
    <citation type="submission" date="2016-11" db="EMBL/GenBank/DDBJ databases">
        <authorList>
            <person name="Jaros S."/>
            <person name="Januszkiewicz K."/>
            <person name="Wedrychowicz H."/>
        </authorList>
    </citation>
    <scope>NUCLEOTIDE SEQUENCE [LARGE SCALE GENOMIC DNA]</scope>
</reference>
<evidence type="ECO:0000256" key="1">
    <source>
        <dbReference type="SAM" id="MobiDB-lite"/>
    </source>
</evidence>
<proteinExistence type="predicted"/>
<dbReference type="Proteomes" id="UP000249464">
    <property type="component" value="Unassembled WGS sequence"/>
</dbReference>
<dbReference type="PANTHER" id="PTHR45786:SF66">
    <property type="entry name" value="HOOK MOTIF PROTEIN, PUTATIVE-RELATED"/>
    <property type="match status" value="1"/>
</dbReference>
<dbReference type="PANTHER" id="PTHR45786">
    <property type="entry name" value="DNA BINDING PROTEIN-LIKE"/>
    <property type="match status" value="1"/>
</dbReference>
<evidence type="ECO:0000313" key="2">
    <source>
        <dbReference type="EMBL" id="SGY39115.1"/>
    </source>
</evidence>
<protein>
    <submittedName>
        <fullName evidence="2">BQ5605_C003g02147 protein</fullName>
    </submittedName>
</protein>
<dbReference type="EMBL" id="FQNC01000042">
    <property type="protein sequence ID" value="SGY39115.1"/>
    <property type="molecule type" value="Genomic_DNA"/>
</dbReference>
<feature type="region of interest" description="Disordered" evidence="1">
    <location>
        <begin position="234"/>
        <end position="271"/>
    </location>
</feature>
<name>A0A2X0MMX6_9BASI</name>
<feature type="compositionally biased region" description="Acidic residues" evidence="1">
    <location>
        <begin position="236"/>
        <end position="263"/>
    </location>
</feature>
<organism evidence="2 3">
    <name type="scientific">Microbotryum silenes-dioicae</name>
    <dbReference type="NCBI Taxonomy" id="796604"/>
    <lineage>
        <taxon>Eukaryota</taxon>
        <taxon>Fungi</taxon>
        <taxon>Dikarya</taxon>
        <taxon>Basidiomycota</taxon>
        <taxon>Pucciniomycotina</taxon>
        <taxon>Microbotryomycetes</taxon>
        <taxon>Microbotryales</taxon>
        <taxon>Microbotryaceae</taxon>
        <taxon>Microbotryum</taxon>
    </lineage>
</organism>
<evidence type="ECO:0000313" key="3">
    <source>
        <dbReference type="Proteomes" id="UP000249464"/>
    </source>
</evidence>
<dbReference type="AlphaFoldDB" id="A0A2X0MMX6"/>
<sequence>MAVCIHYKARHWECERSKSTRHFSACCSQGKYRQLREGSDSGQLLRPTTFVCTTWLIDPAEATDTRPGPDGTDSRIQRSTLTKLESILRTGNCFVREFASAKARAGWDTAKEWILRLCLPPSRDRRTHNLPTSSTEMAMLICDSDTNTGDRGPQDLILQVHGDRCPDGRLKYQVVSSLHQSAIPLRYPLLFPAGEDGFHPNIPLCGFHQAKPPIARNREQIDNGVQLRELLAGLGLDDEDEQEDEDRDNEDEDGEEGDEEDGDGERQVKRSRWRVSRSQFFAHYLPKATSTSQSRIAPNVPSWTIPGCDGVRCQTWKASAAHHDDVRLQLTGNQGCTGADTACNRPDLIARVFEAKSGNKRHEYKMNGFCFFAVLRIDLVIRCSLRQLVLSNVNLRAV</sequence>
<accession>A0A2X0MMX6</accession>